<protein>
    <submittedName>
        <fullName evidence="3">Response regulator transcription factor</fullName>
    </submittedName>
</protein>
<reference evidence="3 4" key="1">
    <citation type="submission" date="2019-09" db="EMBL/GenBank/DDBJ databases">
        <title>Goodfellowia gen. nov., a new genus of the Pseudonocardineae related to Actinoalloteichus, containing Goodfellowia coeruleoviolacea gen. nov., comb. nov. gen. nov., comb. nov.</title>
        <authorList>
            <person name="Labeda D."/>
        </authorList>
    </citation>
    <scope>NUCLEOTIDE SEQUENCE [LARGE SCALE GENOMIC DNA]</scope>
    <source>
        <strain evidence="3 4">AN110305</strain>
    </source>
</reference>
<evidence type="ECO:0000256" key="1">
    <source>
        <dbReference type="PROSITE-ProRule" id="PRU00169"/>
    </source>
</evidence>
<dbReference type="EMBL" id="VUOB01000021">
    <property type="protein sequence ID" value="KAA2262613.1"/>
    <property type="molecule type" value="Genomic_DNA"/>
</dbReference>
<organism evidence="3 4">
    <name type="scientific">Solihabitans fulvus</name>
    <dbReference type="NCBI Taxonomy" id="1892852"/>
    <lineage>
        <taxon>Bacteria</taxon>
        <taxon>Bacillati</taxon>
        <taxon>Actinomycetota</taxon>
        <taxon>Actinomycetes</taxon>
        <taxon>Pseudonocardiales</taxon>
        <taxon>Pseudonocardiaceae</taxon>
        <taxon>Solihabitans</taxon>
    </lineage>
</organism>
<keyword evidence="1" id="KW-0597">Phosphoprotein</keyword>
<reference evidence="3 4" key="2">
    <citation type="submission" date="2019-09" db="EMBL/GenBank/DDBJ databases">
        <authorList>
            <person name="Jin C."/>
        </authorList>
    </citation>
    <scope>NUCLEOTIDE SEQUENCE [LARGE SCALE GENOMIC DNA]</scope>
    <source>
        <strain evidence="3 4">AN110305</strain>
    </source>
</reference>
<dbReference type="SUPFAM" id="SSF52172">
    <property type="entry name" value="CheY-like"/>
    <property type="match status" value="1"/>
</dbReference>
<proteinExistence type="predicted"/>
<dbReference type="AlphaFoldDB" id="A0A5B2XGU2"/>
<keyword evidence="4" id="KW-1185">Reference proteome</keyword>
<dbReference type="Gene3D" id="3.40.50.2300">
    <property type="match status" value="1"/>
</dbReference>
<evidence type="ECO:0000259" key="2">
    <source>
        <dbReference type="PROSITE" id="PS50110"/>
    </source>
</evidence>
<comment type="caution">
    <text evidence="3">The sequence shown here is derived from an EMBL/GenBank/DDBJ whole genome shotgun (WGS) entry which is preliminary data.</text>
</comment>
<dbReference type="PROSITE" id="PS50110">
    <property type="entry name" value="RESPONSE_REGULATORY"/>
    <property type="match status" value="1"/>
</dbReference>
<name>A0A5B2XGU2_9PSEU</name>
<dbReference type="InterPro" id="IPR011006">
    <property type="entry name" value="CheY-like_superfamily"/>
</dbReference>
<sequence length="154" mass="16583">MRSTIVTAPRCSAASRHPRPVPDQVRVALLDSAAIYHRGVELLVDTTDGLEWAGATTSPSDMLSLCEFAPPHVLLVDSALDPEFQLTRLVSARRWWTAVVVLARTPADRAQAARARQDGALGWIDRDCATGELLAAIRTTLAGEIAEISPARAC</sequence>
<evidence type="ECO:0000313" key="3">
    <source>
        <dbReference type="EMBL" id="KAA2262613.1"/>
    </source>
</evidence>
<dbReference type="RefSeq" id="WP_149849592.1">
    <property type="nucleotide sequence ID" value="NZ_VUOB01000021.1"/>
</dbReference>
<dbReference type="GO" id="GO:0000160">
    <property type="term" value="P:phosphorelay signal transduction system"/>
    <property type="evidence" value="ECO:0007669"/>
    <property type="project" value="InterPro"/>
</dbReference>
<dbReference type="InterPro" id="IPR001789">
    <property type="entry name" value="Sig_transdc_resp-reg_receiver"/>
</dbReference>
<feature type="modified residue" description="4-aspartylphosphate" evidence="1">
    <location>
        <position position="77"/>
    </location>
</feature>
<gene>
    <name evidence="3" type="ORF">F0L68_11975</name>
</gene>
<feature type="domain" description="Response regulatory" evidence="2">
    <location>
        <begin position="26"/>
        <end position="141"/>
    </location>
</feature>
<accession>A0A5B2XGU2</accession>
<evidence type="ECO:0000313" key="4">
    <source>
        <dbReference type="Proteomes" id="UP000323454"/>
    </source>
</evidence>
<dbReference type="Proteomes" id="UP000323454">
    <property type="component" value="Unassembled WGS sequence"/>
</dbReference>